<evidence type="ECO:0000259" key="1">
    <source>
        <dbReference type="Pfam" id="PF01494"/>
    </source>
</evidence>
<dbReference type="PRINTS" id="PR00420">
    <property type="entry name" value="RNGMNOXGNASE"/>
</dbReference>
<evidence type="ECO:0000313" key="3">
    <source>
        <dbReference type="Proteomes" id="UP000680865"/>
    </source>
</evidence>
<gene>
    <name evidence="2" type="ORF">Aco04nite_18100</name>
</gene>
<evidence type="ECO:0000313" key="2">
    <source>
        <dbReference type="EMBL" id="GIM70029.1"/>
    </source>
</evidence>
<dbReference type="Gene3D" id="3.50.50.60">
    <property type="entry name" value="FAD/NAD(P)-binding domain"/>
    <property type="match status" value="1"/>
</dbReference>
<proteinExistence type="predicted"/>
<organism evidence="2 3">
    <name type="scientific">Winogradskya consettensis</name>
    <dbReference type="NCBI Taxonomy" id="113560"/>
    <lineage>
        <taxon>Bacteria</taxon>
        <taxon>Bacillati</taxon>
        <taxon>Actinomycetota</taxon>
        <taxon>Actinomycetes</taxon>
        <taxon>Micromonosporales</taxon>
        <taxon>Micromonosporaceae</taxon>
        <taxon>Winogradskya</taxon>
    </lineage>
</organism>
<dbReference type="GO" id="GO:0071949">
    <property type="term" value="F:FAD binding"/>
    <property type="evidence" value="ECO:0007669"/>
    <property type="project" value="InterPro"/>
</dbReference>
<accession>A0A919VKY4</accession>
<feature type="domain" description="FAD-binding" evidence="1">
    <location>
        <begin position="2"/>
        <end position="336"/>
    </location>
</feature>
<dbReference type="Proteomes" id="UP000680865">
    <property type="component" value="Unassembled WGS sequence"/>
</dbReference>
<dbReference type="AlphaFoldDB" id="A0A919VKY4"/>
<dbReference type="Pfam" id="PF01494">
    <property type="entry name" value="FAD_binding_3"/>
    <property type="match status" value="1"/>
</dbReference>
<dbReference type="PANTHER" id="PTHR46865:SF2">
    <property type="entry name" value="MONOOXYGENASE"/>
    <property type="match status" value="1"/>
</dbReference>
<comment type="caution">
    <text evidence="2">The sequence shown here is derived from an EMBL/GenBank/DDBJ whole genome shotgun (WGS) entry which is preliminary data.</text>
</comment>
<dbReference type="EMBL" id="BOQP01000008">
    <property type="protein sequence ID" value="GIM70029.1"/>
    <property type="molecule type" value="Genomic_DNA"/>
</dbReference>
<protein>
    <submittedName>
        <fullName evidence="2">Monooxygenase</fullName>
    </submittedName>
</protein>
<dbReference type="PANTHER" id="PTHR46865">
    <property type="entry name" value="OXIDOREDUCTASE-RELATED"/>
    <property type="match status" value="1"/>
</dbReference>
<dbReference type="RefSeq" id="WP_212996739.1">
    <property type="nucleotide sequence ID" value="NZ_BAAATW010000003.1"/>
</dbReference>
<reference evidence="2" key="1">
    <citation type="submission" date="2021-03" db="EMBL/GenBank/DDBJ databases">
        <title>Whole genome shotgun sequence of Actinoplanes consettensis NBRC 14913.</title>
        <authorList>
            <person name="Komaki H."/>
            <person name="Tamura T."/>
        </authorList>
    </citation>
    <scope>NUCLEOTIDE SEQUENCE</scope>
    <source>
        <strain evidence="2">NBRC 14913</strain>
    </source>
</reference>
<keyword evidence="2" id="KW-0503">Monooxygenase</keyword>
<dbReference type="InterPro" id="IPR036188">
    <property type="entry name" value="FAD/NAD-bd_sf"/>
</dbReference>
<dbReference type="GO" id="GO:0004497">
    <property type="term" value="F:monooxygenase activity"/>
    <property type="evidence" value="ECO:0007669"/>
    <property type="project" value="UniProtKB-KW"/>
</dbReference>
<name>A0A919VKY4_9ACTN</name>
<keyword evidence="3" id="KW-1185">Reference proteome</keyword>
<dbReference type="Gene3D" id="3.30.9.10">
    <property type="entry name" value="D-Amino Acid Oxidase, subunit A, domain 2"/>
    <property type="match status" value="1"/>
</dbReference>
<dbReference type="InterPro" id="IPR002938">
    <property type="entry name" value="FAD-bd"/>
</dbReference>
<keyword evidence="2" id="KW-0560">Oxidoreductase</keyword>
<sequence length="392" mass="41913">MARVLIVGAGIGGDSLALLLGRAGWDVTVAEIAPSLRTGGQTVDLRGDSRDVLERMGLLETCLERLVPQRGAAWIDAAGHPQAEMPVSAFDGQGLVSSHELLRSDLSRILNDAAARHATYRFADTVTALTGTRATFRSDGATEDFDLVVGADGAHSRVRTLAFGPEADYRKPLGLAHAWFTLVEQPTTPALDGWFLIHHAPGSRVVEARPGHPGEQEIGFTFPAANLPPRSDRQAQLTLLDTVFTDVGWRTRELLTAARTAPDFAFDTYDQILMPHWTHGNVALLGDSAWCASPLSGLGTALALQGAESLAAALLTHADPAAAFAEYESQMRPRVTTAQKMFPGRVKAAAPRTPLGIRTNALVMRLVQTPPVAAALTHLMRPEIPTPTPQPS</sequence>
<dbReference type="SUPFAM" id="SSF51905">
    <property type="entry name" value="FAD/NAD(P)-binding domain"/>
    <property type="match status" value="1"/>
</dbReference>
<dbReference type="InterPro" id="IPR051704">
    <property type="entry name" value="FAD_aromatic-hydroxylase"/>
</dbReference>